<accession>X0ZLU2</accession>
<dbReference type="InterPro" id="IPR012334">
    <property type="entry name" value="Pectin_lyas_fold"/>
</dbReference>
<organism evidence="2">
    <name type="scientific">marine sediment metagenome</name>
    <dbReference type="NCBI Taxonomy" id="412755"/>
    <lineage>
        <taxon>unclassified sequences</taxon>
        <taxon>metagenomes</taxon>
        <taxon>ecological metagenomes</taxon>
    </lineage>
</organism>
<evidence type="ECO:0000259" key="1">
    <source>
        <dbReference type="Pfam" id="PF13229"/>
    </source>
</evidence>
<dbReference type="InterPro" id="IPR011050">
    <property type="entry name" value="Pectin_lyase_fold/virulence"/>
</dbReference>
<dbReference type="EMBL" id="BART01006825">
    <property type="protein sequence ID" value="GAG70354.1"/>
    <property type="molecule type" value="Genomic_DNA"/>
</dbReference>
<dbReference type="InterPro" id="IPR039448">
    <property type="entry name" value="Beta_helix"/>
</dbReference>
<dbReference type="AlphaFoldDB" id="X0ZLU2"/>
<feature type="domain" description="Right handed beta helix" evidence="1">
    <location>
        <begin position="3"/>
        <end position="110"/>
    </location>
</feature>
<protein>
    <recommendedName>
        <fullName evidence="1">Right handed beta helix domain-containing protein</fullName>
    </recommendedName>
</protein>
<reference evidence="2" key="1">
    <citation type="journal article" date="2014" name="Front. Microbiol.">
        <title>High frequency of phylogenetically diverse reductive dehalogenase-homologous genes in deep subseafloor sedimentary metagenomes.</title>
        <authorList>
            <person name="Kawai M."/>
            <person name="Futagami T."/>
            <person name="Toyoda A."/>
            <person name="Takaki Y."/>
            <person name="Nishi S."/>
            <person name="Hori S."/>
            <person name="Arai W."/>
            <person name="Tsubouchi T."/>
            <person name="Morono Y."/>
            <person name="Uchiyama I."/>
            <person name="Ito T."/>
            <person name="Fujiyama A."/>
            <person name="Inagaki F."/>
            <person name="Takami H."/>
        </authorList>
    </citation>
    <scope>NUCLEOTIDE SEQUENCE</scope>
    <source>
        <strain evidence="2">Expedition CK06-06</strain>
    </source>
</reference>
<feature type="non-terminal residue" evidence="2">
    <location>
        <position position="124"/>
    </location>
</feature>
<proteinExistence type="predicted"/>
<sequence length="124" mass="13870">MVDGNGVTIEQNNNEKSFFGIIIEPNLKNITIKNLKIKNFTGGGIYCMSSTSDITFENLAFHNCGYDGLTTIETPHLSSNKFSTDILLHGSKSKPIHNVTIKNCYFIEHGIQRDPIKYELSTNN</sequence>
<dbReference type="Pfam" id="PF13229">
    <property type="entry name" value="Beta_helix"/>
    <property type="match status" value="1"/>
</dbReference>
<comment type="caution">
    <text evidence="2">The sequence shown here is derived from an EMBL/GenBank/DDBJ whole genome shotgun (WGS) entry which is preliminary data.</text>
</comment>
<evidence type="ECO:0000313" key="2">
    <source>
        <dbReference type="EMBL" id="GAG70354.1"/>
    </source>
</evidence>
<dbReference type="Gene3D" id="2.160.20.10">
    <property type="entry name" value="Single-stranded right-handed beta-helix, Pectin lyase-like"/>
    <property type="match status" value="1"/>
</dbReference>
<dbReference type="SUPFAM" id="SSF51126">
    <property type="entry name" value="Pectin lyase-like"/>
    <property type="match status" value="1"/>
</dbReference>
<gene>
    <name evidence="2" type="ORF">S01H4_15576</name>
</gene>
<name>X0ZLU2_9ZZZZ</name>